<keyword evidence="1" id="KW-1133">Transmembrane helix</keyword>
<organism evidence="2">
    <name type="scientific">Brassica cretica</name>
    <name type="common">Mustard</name>
    <dbReference type="NCBI Taxonomy" id="69181"/>
    <lineage>
        <taxon>Eukaryota</taxon>
        <taxon>Viridiplantae</taxon>
        <taxon>Streptophyta</taxon>
        <taxon>Embryophyta</taxon>
        <taxon>Tracheophyta</taxon>
        <taxon>Spermatophyta</taxon>
        <taxon>Magnoliopsida</taxon>
        <taxon>eudicotyledons</taxon>
        <taxon>Gunneridae</taxon>
        <taxon>Pentapetalae</taxon>
        <taxon>rosids</taxon>
        <taxon>malvids</taxon>
        <taxon>Brassicales</taxon>
        <taxon>Brassicaceae</taxon>
        <taxon>Brassiceae</taxon>
        <taxon>Brassica</taxon>
    </lineage>
</organism>
<reference evidence="2" key="1">
    <citation type="submission" date="2019-12" db="EMBL/GenBank/DDBJ databases">
        <title>Genome sequencing and annotation of Brassica cretica.</title>
        <authorList>
            <person name="Studholme D.J."/>
            <person name="Sarris P.F."/>
        </authorList>
    </citation>
    <scope>NUCLEOTIDE SEQUENCE</scope>
    <source>
        <strain evidence="2">PFS-102/07</strain>
        <tissue evidence="2">Leaf</tissue>
    </source>
</reference>
<sequence>MRARVSSQILYRGSGCENGGENYGDNGGEITGSEKARPARVLVLAGLGEFCSLCSAWDAAVVFPGDGSAWGFNGGGVVGPFFCVPWWLRVRPARVLVLAGLGEFCSLCSAWDAAVVFPGDGSAWGFNGGGVVGPFFCVPWWLRVRCVRVFGCGWELRFQLSCVFPPSFSSGSTEVALLVFALLK</sequence>
<evidence type="ECO:0000313" key="2">
    <source>
        <dbReference type="EMBL" id="KAF2594706.1"/>
    </source>
</evidence>
<gene>
    <name evidence="2" type="ORF">F2Q70_00043687</name>
</gene>
<accession>A0A8S9KMY5</accession>
<proteinExistence type="predicted"/>
<feature type="transmembrane region" description="Helical" evidence="1">
    <location>
        <begin position="95"/>
        <end position="117"/>
    </location>
</feature>
<evidence type="ECO:0000256" key="1">
    <source>
        <dbReference type="SAM" id="Phobius"/>
    </source>
</evidence>
<comment type="caution">
    <text evidence="2">The sequence shown here is derived from an EMBL/GenBank/DDBJ whole genome shotgun (WGS) entry which is preliminary data.</text>
</comment>
<dbReference type="EMBL" id="QGKY02000164">
    <property type="protein sequence ID" value="KAF2594706.1"/>
    <property type="molecule type" value="Genomic_DNA"/>
</dbReference>
<keyword evidence="1" id="KW-0472">Membrane</keyword>
<feature type="transmembrane region" description="Helical" evidence="1">
    <location>
        <begin position="69"/>
        <end position="88"/>
    </location>
</feature>
<protein>
    <submittedName>
        <fullName evidence="2">Uncharacterized protein</fullName>
    </submittedName>
</protein>
<feature type="transmembrane region" description="Helical" evidence="1">
    <location>
        <begin position="123"/>
        <end position="142"/>
    </location>
</feature>
<keyword evidence="1" id="KW-0812">Transmembrane</keyword>
<feature type="transmembrane region" description="Helical" evidence="1">
    <location>
        <begin position="41"/>
        <end position="63"/>
    </location>
</feature>
<dbReference type="AlphaFoldDB" id="A0A8S9KMY5"/>
<name>A0A8S9KMY5_BRACR</name>